<comment type="caution">
    <text evidence="2">The sequence shown here is derived from an EMBL/GenBank/DDBJ whole genome shotgun (WGS) entry which is preliminary data.</text>
</comment>
<reference evidence="2 3" key="1">
    <citation type="journal article" date="2018" name="Evol. Lett.">
        <title>Horizontal gene cluster transfer increased hallucinogenic mushroom diversity.</title>
        <authorList>
            <person name="Reynolds H.T."/>
            <person name="Vijayakumar V."/>
            <person name="Gluck-Thaler E."/>
            <person name="Korotkin H.B."/>
            <person name="Matheny P.B."/>
            <person name="Slot J.C."/>
        </authorList>
    </citation>
    <scope>NUCLEOTIDE SEQUENCE [LARGE SCALE GENOMIC DNA]</scope>
    <source>
        <strain evidence="2 3">2629</strain>
    </source>
</reference>
<name>A0A409WIA3_9AGAR</name>
<accession>A0A409WIA3</accession>
<protein>
    <submittedName>
        <fullName evidence="2">Uncharacterized protein</fullName>
    </submittedName>
</protein>
<organism evidence="2 3">
    <name type="scientific">Panaeolus cyanescens</name>
    <dbReference type="NCBI Taxonomy" id="181874"/>
    <lineage>
        <taxon>Eukaryota</taxon>
        <taxon>Fungi</taxon>
        <taxon>Dikarya</taxon>
        <taxon>Basidiomycota</taxon>
        <taxon>Agaricomycotina</taxon>
        <taxon>Agaricomycetes</taxon>
        <taxon>Agaricomycetidae</taxon>
        <taxon>Agaricales</taxon>
        <taxon>Agaricineae</taxon>
        <taxon>Galeropsidaceae</taxon>
        <taxon>Panaeolus</taxon>
    </lineage>
</organism>
<dbReference type="Proteomes" id="UP000284842">
    <property type="component" value="Unassembled WGS sequence"/>
</dbReference>
<keyword evidence="3" id="KW-1185">Reference proteome</keyword>
<feature type="region of interest" description="Disordered" evidence="1">
    <location>
        <begin position="31"/>
        <end position="74"/>
    </location>
</feature>
<sequence>MKGVIGQPPTDHCAPIQHTYINFHNGFAPQMTVQSQDDNGSGRVSVVYHNTPSAPVSPPRPSYTPSRPPPTPKI</sequence>
<dbReference type="EMBL" id="NHTK01005472">
    <property type="protein sequence ID" value="PPQ78201.1"/>
    <property type="molecule type" value="Genomic_DNA"/>
</dbReference>
<evidence type="ECO:0000256" key="1">
    <source>
        <dbReference type="SAM" id="MobiDB-lite"/>
    </source>
</evidence>
<dbReference type="AlphaFoldDB" id="A0A409WIA3"/>
<evidence type="ECO:0000313" key="3">
    <source>
        <dbReference type="Proteomes" id="UP000284842"/>
    </source>
</evidence>
<dbReference type="InParanoid" id="A0A409WIA3"/>
<gene>
    <name evidence="2" type="ORF">CVT24_006405</name>
</gene>
<proteinExistence type="predicted"/>
<feature type="compositionally biased region" description="Pro residues" evidence="1">
    <location>
        <begin position="55"/>
        <end position="74"/>
    </location>
</feature>
<evidence type="ECO:0000313" key="2">
    <source>
        <dbReference type="EMBL" id="PPQ78201.1"/>
    </source>
</evidence>